<evidence type="ECO:0000256" key="1">
    <source>
        <dbReference type="SAM" id="MobiDB-lite"/>
    </source>
</evidence>
<dbReference type="SUPFAM" id="SSF55021">
    <property type="entry name" value="ACT-like"/>
    <property type="match status" value="1"/>
</dbReference>
<dbReference type="InterPro" id="IPR045865">
    <property type="entry name" value="ACT-like_dom_sf"/>
</dbReference>
<dbReference type="AlphaFoldDB" id="A0A1C5GI56"/>
<organism evidence="2 3">
    <name type="scientific">Micromonospora echinofusca</name>
    <dbReference type="NCBI Taxonomy" id="47858"/>
    <lineage>
        <taxon>Bacteria</taxon>
        <taxon>Bacillati</taxon>
        <taxon>Actinomycetota</taxon>
        <taxon>Actinomycetes</taxon>
        <taxon>Micromonosporales</taxon>
        <taxon>Micromonosporaceae</taxon>
        <taxon>Micromonospora</taxon>
    </lineage>
</organism>
<evidence type="ECO:0000313" key="2">
    <source>
        <dbReference type="EMBL" id="SCG19485.1"/>
    </source>
</evidence>
<keyword evidence="3" id="KW-1185">Reference proteome</keyword>
<evidence type="ECO:0000313" key="3">
    <source>
        <dbReference type="Proteomes" id="UP000198251"/>
    </source>
</evidence>
<feature type="compositionally biased region" description="Basic residues" evidence="1">
    <location>
        <begin position="37"/>
        <end position="50"/>
    </location>
</feature>
<name>A0A1C5GI56_MICEH</name>
<accession>A0A1C5GI56</accession>
<proteinExistence type="predicted"/>
<evidence type="ECO:0008006" key="4">
    <source>
        <dbReference type="Google" id="ProtNLM"/>
    </source>
</evidence>
<gene>
    <name evidence="2" type="ORF">GA0070610_5860</name>
</gene>
<dbReference type="EMBL" id="LT607733">
    <property type="protein sequence ID" value="SCG19485.1"/>
    <property type="molecule type" value="Genomic_DNA"/>
</dbReference>
<dbReference type="Gene3D" id="3.30.2130.10">
    <property type="entry name" value="VC0802-like"/>
    <property type="match status" value="1"/>
</dbReference>
<dbReference type="Proteomes" id="UP000198251">
    <property type="component" value="Chromosome I"/>
</dbReference>
<feature type="compositionally biased region" description="Basic residues" evidence="1">
    <location>
        <begin position="1"/>
        <end position="12"/>
    </location>
</feature>
<protein>
    <recommendedName>
        <fullName evidence="4">Aspartate kinase</fullName>
    </recommendedName>
</protein>
<reference evidence="2 3" key="1">
    <citation type="submission" date="2016-06" db="EMBL/GenBank/DDBJ databases">
        <authorList>
            <person name="Kjaerup R.B."/>
            <person name="Dalgaard T.S."/>
            <person name="Juul-Madsen H.R."/>
        </authorList>
    </citation>
    <scope>NUCLEOTIDE SEQUENCE [LARGE SCALE GENOMIC DNA]</scope>
    <source>
        <strain evidence="2 3">DSM 43913</strain>
    </source>
</reference>
<feature type="region of interest" description="Disordered" evidence="1">
    <location>
        <begin position="1"/>
        <end position="54"/>
    </location>
</feature>
<sequence length="247" mass="25579">MRSRHPPQRRGVTHAVTTTGRTRPAPPPGPGAAGAGNHRRVSARRHRRASGGRQMEGSIIRRLTHDHTRVLVSVSGLPGAADVAAVLAAVGRVGAVAEMLTLLPAPDGTGLSFVTARSDGPSVLVALAESRPAGGTVSVRCRDDVARLTLHGQGIRADPQVLPRFQHALHGVGVTTLAMSVSNTLVEAVCAADVLHRALRSLATAFGCEASPVPAPAPTHRPRSLPLPAARPAVAARPVPPLTIARR</sequence>